<evidence type="ECO:0000256" key="2">
    <source>
        <dbReference type="ARBA" id="ARBA00011233"/>
    </source>
</evidence>
<keyword evidence="8" id="KW-0626">Porin</keyword>
<dbReference type="AlphaFoldDB" id="A0A554WLE9"/>
<protein>
    <submittedName>
        <fullName evidence="13">Outer membrane porin protein 32</fullName>
    </submittedName>
</protein>
<comment type="caution">
    <text evidence="13">The sequence shown here is derived from an EMBL/GenBank/DDBJ whole genome shotgun (WGS) entry which is preliminary data.</text>
</comment>
<evidence type="ECO:0000256" key="11">
    <source>
        <dbReference type="SAM" id="SignalP"/>
    </source>
</evidence>
<keyword evidence="7" id="KW-0406">Ion transport</keyword>
<dbReference type="GO" id="GO:0046930">
    <property type="term" value="C:pore complex"/>
    <property type="evidence" value="ECO:0007669"/>
    <property type="project" value="UniProtKB-KW"/>
</dbReference>
<gene>
    <name evidence="13" type="ORF">Tsedi_02030</name>
</gene>
<keyword evidence="10" id="KW-0998">Cell outer membrane</keyword>
<evidence type="ECO:0000256" key="3">
    <source>
        <dbReference type="ARBA" id="ARBA00022448"/>
    </source>
</evidence>
<feature type="chain" id="PRO_5022127734" evidence="11">
    <location>
        <begin position="20"/>
        <end position="343"/>
    </location>
</feature>
<name>A0A554WLE9_9BURK</name>
<evidence type="ECO:0000256" key="1">
    <source>
        <dbReference type="ARBA" id="ARBA00004571"/>
    </source>
</evidence>
<dbReference type="GO" id="GO:0009279">
    <property type="term" value="C:cell outer membrane"/>
    <property type="evidence" value="ECO:0007669"/>
    <property type="project" value="UniProtKB-SubCell"/>
</dbReference>
<accession>A0A554WLE9</accession>
<evidence type="ECO:0000256" key="5">
    <source>
        <dbReference type="ARBA" id="ARBA00022692"/>
    </source>
</evidence>
<keyword evidence="3" id="KW-0813">Transport</keyword>
<sequence length="343" mass="35755">MKKTLIALAAVAATGAAMAQSSVTLSGVIDVGFEKRFSGDPFKMTPNRNGTSNWTLSGSEDLGGGLKANFQISTSFNADDGSIAAHTINDGLPSPAVTCPSTTSRCNNTSSLGNNGMFVGLSGGFGTVRMGRPVNTLYGNALFANGTKGVSNYDANTLLARDIAGAANTVYVNNAIQYHSPRFSGVQVQLEYAPKESTSGKNGRGLAIRYDEGPISVTFTNYLGATSSTTQKSVNQLAAAYDFGVARVLFTWRDQGGAASNADNSYALGMTAPVGPGLVYVSYNVRELAATDARSVIAGYKYNLSKRTQMYVNVANGNSALNVPGTTPAKSSTGYGFGLQHNF</sequence>
<evidence type="ECO:0000256" key="10">
    <source>
        <dbReference type="ARBA" id="ARBA00023237"/>
    </source>
</evidence>
<dbReference type="GO" id="GO:0015288">
    <property type="term" value="F:porin activity"/>
    <property type="evidence" value="ECO:0007669"/>
    <property type="project" value="UniProtKB-KW"/>
</dbReference>
<dbReference type="CDD" id="cd00342">
    <property type="entry name" value="gram_neg_porins"/>
    <property type="match status" value="1"/>
</dbReference>
<proteinExistence type="predicted"/>
<evidence type="ECO:0000313" key="14">
    <source>
        <dbReference type="Proteomes" id="UP000320225"/>
    </source>
</evidence>
<feature type="signal peptide" evidence="11">
    <location>
        <begin position="1"/>
        <end position="19"/>
    </location>
</feature>
<comment type="subcellular location">
    <subcellularLocation>
        <location evidence="1">Cell outer membrane</location>
        <topology evidence="1">Multi-pass membrane protein</topology>
    </subcellularLocation>
</comment>
<dbReference type="PANTHER" id="PTHR34501">
    <property type="entry name" value="PROTEIN YDDL-RELATED"/>
    <property type="match status" value="1"/>
</dbReference>
<dbReference type="Pfam" id="PF13609">
    <property type="entry name" value="Porin_4"/>
    <property type="match status" value="1"/>
</dbReference>
<evidence type="ECO:0000256" key="9">
    <source>
        <dbReference type="ARBA" id="ARBA00023136"/>
    </source>
</evidence>
<dbReference type="GO" id="GO:0034220">
    <property type="term" value="P:monoatomic ion transmembrane transport"/>
    <property type="evidence" value="ECO:0007669"/>
    <property type="project" value="InterPro"/>
</dbReference>
<keyword evidence="9" id="KW-0472">Membrane</keyword>
<organism evidence="13 14">
    <name type="scientific">Tepidimonas sediminis</name>
    <dbReference type="NCBI Taxonomy" id="2588941"/>
    <lineage>
        <taxon>Bacteria</taxon>
        <taxon>Pseudomonadati</taxon>
        <taxon>Pseudomonadota</taxon>
        <taxon>Betaproteobacteria</taxon>
        <taxon>Burkholderiales</taxon>
        <taxon>Tepidimonas</taxon>
    </lineage>
</organism>
<dbReference type="InterPro" id="IPR023614">
    <property type="entry name" value="Porin_dom_sf"/>
</dbReference>
<evidence type="ECO:0000259" key="12">
    <source>
        <dbReference type="Pfam" id="PF13609"/>
    </source>
</evidence>
<evidence type="ECO:0000256" key="8">
    <source>
        <dbReference type="ARBA" id="ARBA00023114"/>
    </source>
</evidence>
<dbReference type="PRINTS" id="PR00182">
    <property type="entry name" value="ECOLNEIPORIN"/>
</dbReference>
<keyword evidence="14" id="KW-1185">Reference proteome</keyword>
<evidence type="ECO:0000256" key="7">
    <source>
        <dbReference type="ARBA" id="ARBA00023065"/>
    </source>
</evidence>
<dbReference type="InterPro" id="IPR033900">
    <property type="entry name" value="Gram_neg_porin_domain"/>
</dbReference>
<evidence type="ECO:0000256" key="6">
    <source>
        <dbReference type="ARBA" id="ARBA00022729"/>
    </source>
</evidence>
<evidence type="ECO:0000256" key="4">
    <source>
        <dbReference type="ARBA" id="ARBA00022452"/>
    </source>
</evidence>
<keyword evidence="5" id="KW-0812">Transmembrane</keyword>
<comment type="subunit">
    <text evidence="2">Homotrimer.</text>
</comment>
<dbReference type="EMBL" id="VJND01000013">
    <property type="protein sequence ID" value="TSE24376.1"/>
    <property type="molecule type" value="Genomic_DNA"/>
</dbReference>
<evidence type="ECO:0000313" key="13">
    <source>
        <dbReference type="EMBL" id="TSE24376.1"/>
    </source>
</evidence>
<dbReference type="InterPro" id="IPR050298">
    <property type="entry name" value="Gram-neg_bact_OMP"/>
</dbReference>
<dbReference type="InterPro" id="IPR001702">
    <property type="entry name" value="Porin_Gram-ve"/>
</dbReference>
<dbReference type="SUPFAM" id="SSF56935">
    <property type="entry name" value="Porins"/>
    <property type="match status" value="1"/>
</dbReference>
<dbReference type="PANTHER" id="PTHR34501:SF9">
    <property type="entry name" value="MAJOR OUTER MEMBRANE PROTEIN P.IA"/>
    <property type="match status" value="1"/>
</dbReference>
<dbReference type="Gene3D" id="2.40.160.10">
    <property type="entry name" value="Porin"/>
    <property type="match status" value="1"/>
</dbReference>
<keyword evidence="6 11" id="KW-0732">Signal</keyword>
<reference evidence="13 14" key="1">
    <citation type="submission" date="2019-07" db="EMBL/GenBank/DDBJ databases">
        <title>Tepidimonas sediminis YIM 72259 draft genome.</title>
        <authorList>
            <person name="Da Costa M.S."/>
            <person name="Froufe H.J.C."/>
            <person name="Egas C."/>
            <person name="Albuquerque L."/>
        </authorList>
    </citation>
    <scope>NUCLEOTIDE SEQUENCE [LARGE SCALE GENOMIC DNA]</scope>
    <source>
        <strain evidence="13 14">YIM 72259</strain>
    </source>
</reference>
<feature type="domain" description="Porin" evidence="12">
    <location>
        <begin position="7"/>
        <end position="317"/>
    </location>
</feature>
<dbReference type="RefSeq" id="WP_185970647.1">
    <property type="nucleotide sequence ID" value="NZ_VJND01000013.1"/>
</dbReference>
<dbReference type="Proteomes" id="UP000320225">
    <property type="component" value="Unassembled WGS sequence"/>
</dbReference>
<keyword evidence="4" id="KW-1134">Transmembrane beta strand</keyword>